<protein>
    <recommendedName>
        <fullName evidence="3">Alginate lyase 2 domain-containing protein</fullName>
    </recommendedName>
</protein>
<feature type="compositionally biased region" description="Acidic residues" evidence="1">
    <location>
        <begin position="32"/>
        <end position="68"/>
    </location>
</feature>
<keyword evidence="5" id="KW-1185">Reference proteome</keyword>
<proteinExistence type="predicted"/>
<dbReference type="EMBL" id="LCTZ01000002">
    <property type="protein sequence ID" value="KQC31619.1"/>
    <property type="molecule type" value="Genomic_DNA"/>
</dbReference>
<dbReference type="AlphaFoldDB" id="A0A0N8WGI8"/>
<organism evidence="4 5">
    <name type="scientific">Flagellimonas eckloniae</name>
    <dbReference type="NCBI Taxonomy" id="346185"/>
    <lineage>
        <taxon>Bacteria</taxon>
        <taxon>Pseudomonadati</taxon>
        <taxon>Bacteroidota</taxon>
        <taxon>Flavobacteriia</taxon>
        <taxon>Flavobacteriales</taxon>
        <taxon>Flavobacteriaceae</taxon>
        <taxon>Flagellimonas</taxon>
    </lineage>
</organism>
<evidence type="ECO:0000256" key="2">
    <source>
        <dbReference type="SAM" id="SignalP"/>
    </source>
</evidence>
<dbReference type="InterPro" id="IPR014895">
    <property type="entry name" value="Alginate_lyase_2"/>
</dbReference>
<feature type="domain" description="Alginate lyase 2" evidence="3">
    <location>
        <begin position="84"/>
        <end position="354"/>
    </location>
</feature>
<evidence type="ECO:0000313" key="4">
    <source>
        <dbReference type="EMBL" id="KQC31619.1"/>
    </source>
</evidence>
<dbReference type="GO" id="GO:0005975">
    <property type="term" value="P:carbohydrate metabolic process"/>
    <property type="evidence" value="ECO:0007669"/>
    <property type="project" value="UniProtKB-ARBA"/>
</dbReference>
<dbReference type="Pfam" id="PF08787">
    <property type="entry name" value="Alginate_lyase2"/>
    <property type="match status" value="1"/>
</dbReference>
<gene>
    <name evidence="4" type="ORF">AAY42_05470</name>
</gene>
<dbReference type="SUPFAM" id="SSF49899">
    <property type="entry name" value="Concanavalin A-like lectins/glucanases"/>
    <property type="match status" value="1"/>
</dbReference>
<reference evidence="4 5" key="1">
    <citation type="submission" date="2015-04" db="EMBL/GenBank/DDBJ databases">
        <title>Complete genome of flavobacterium.</title>
        <authorList>
            <person name="Kwon Y.M."/>
            <person name="Kim S.-J."/>
        </authorList>
    </citation>
    <scope>NUCLEOTIDE SEQUENCE [LARGE SCALE GENOMIC DNA]</scope>
    <source>
        <strain evidence="4 5">DK169</strain>
    </source>
</reference>
<feature type="signal peptide" evidence="2">
    <location>
        <begin position="1"/>
        <end position="30"/>
    </location>
</feature>
<accession>A0A0N8WGI8</accession>
<keyword evidence="2" id="KW-0732">Signal</keyword>
<sequence length="357" mass="39975">MKTLTLVLKLRMILLIFSLSIISSCSTDSAQVDDEIAEMDPQEEEEDIQEDEDMQEEEDDSMEEEDTSNGEFGLNPNMEPWENFDLSDWVIDTPAFDAGDNLSERYGELDWDALASSNSRPFFFTHTDGGMRFVSRVGGARTSQNTSYPRSELREMLRKGNTSISTQGANGNNWALGYQPEGTNHGGRNGVLTATLRVNQVTTSGSGLHPGRTIIGQIHADNDEPARLYYRKLPNADFGCIYVEHEIRDGNDVTFNLIGDEDCEGNGPTAGIQLDELFSYEINNENEIITVKIRRGDQDGEVIAETVINMETLNSGYDRSDEWMYFKAGAYTQNNTGDDDDTDVVTFYRLNNTHDAN</sequence>
<dbReference type="Proteomes" id="UP000050827">
    <property type="component" value="Unassembled WGS sequence"/>
</dbReference>
<evidence type="ECO:0000256" key="1">
    <source>
        <dbReference type="SAM" id="MobiDB-lite"/>
    </source>
</evidence>
<dbReference type="Gene3D" id="2.60.120.200">
    <property type="match status" value="1"/>
</dbReference>
<evidence type="ECO:0000259" key="3">
    <source>
        <dbReference type="Pfam" id="PF08787"/>
    </source>
</evidence>
<dbReference type="GO" id="GO:0004553">
    <property type="term" value="F:hydrolase activity, hydrolyzing O-glycosyl compounds"/>
    <property type="evidence" value="ECO:0007669"/>
    <property type="project" value="UniProtKB-ARBA"/>
</dbReference>
<dbReference type="InterPro" id="IPR013320">
    <property type="entry name" value="ConA-like_dom_sf"/>
</dbReference>
<comment type="caution">
    <text evidence="4">The sequence shown here is derived from an EMBL/GenBank/DDBJ whole genome shotgun (WGS) entry which is preliminary data.</text>
</comment>
<evidence type="ECO:0000313" key="5">
    <source>
        <dbReference type="Proteomes" id="UP000050827"/>
    </source>
</evidence>
<dbReference type="PROSITE" id="PS51257">
    <property type="entry name" value="PROKAR_LIPOPROTEIN"/>
    <property type="match status" value="1"/>
</dbReference>
<dbReference type="RefSeq" id="WP_175288733.1">
    <property type="nucleotide sequence ID" value="NZ_LCTZ01000002.1"/>
</dbReference>
<name>A0A0N8WGI8_9FLAO</name>
<feature type="chain" id="PRO_5006033956" description="Alginate lyase 2 domain-containing protein" evidence="2">
    <location>
        <begin position="31"/>
        <end position="357"/>
    </location>
</feature>
<dbReference type="STRING" id="346185.AAY42_05470"/>
<feature type="region of interest" description="Disordered" evidence="1">
    <location>
        <begin position="32"/>
        <end position="77"/>
    </location>
</feature>